<proteinExistence type="predicted"/>
<gene>
    <name evidence="1" type="ORF">Vadar_032716</name>
</gene>
<dbReference type="Proteomes" id="UP000828048">
    <property type="component" value="Chromosome 1"/>
</dbReference>
<organism evidence="1 2">
    <name type="scientific">Vaccinium darrowii</name>
    <dbReference type="NCBI Taxonomy" id="229202"/>
    <lineage>
        <taxon>Eukaryota</taxon>
        <taxon>Viridiplantae</taxon>
        <taxon>Streptophyta</taxon>
        <taxon>Embryophyta</taxon>
        <taxon>Tracheophyta</taxon>
        <taxon>Spermatophyta</taxon>
        <taxon>Magnoliopsida</taxon>
        <taxon>eudicotyledons</taxon>
        <taxon>Gunneridae</taxon>
        <taxon>Pentapetalae</taxon>
        <taxon>asterids</taxon>
        <taxon>Ericales</taxon>
        <taxon>Ericaceae</taxon>
        <taxon>Vaccinioideae</taxon>
        <taxon>Vaccinieae</taxon>
        <taxon>Vaccinium</taxon>
    </lineage>
</organism>
<protein>
    <submittedName>
        <fullName evidence="1">Uncharacterized protein</fullName>
    </submittedName>
</protein>
<evidence type="ECO:0000313" key="1">
    <source>
        <dbReference type="EMBL" id="KAH7844891.1"/>
    </source>
</evidence>
<dbReference type="EMBL" id="CM037151">
    <property type="protein sequence ID" value="KAH7844891.1"/>
    <property type="molecule type" value="Genomic_DNA"/>
</dbReference>
<comment type="caution">
    <text evidence="1">The sequence shown here is derived from an EMBL/GenBank/DDBJ whole genome shotgun (WGS) entry which is preliminary data.</text>
</comment>
<reference evidence="1 2" key="1">
    <citation type="journal article" date="2021" name="Hortic Res">
        <title>High-quality reference genome and annotation aids understanding of berry development for evergreen blueberry (Vaccinium darrowii).</title>
        <authorList>
            <person name="Yu J."/>
            <person name="Hulse-Kemp A.M."/>
            <person name="Babiker E."/>
            <person name="Staton M."/>
        </authorList>
    </citation>
    <scope>NUCLEOTIDE SEQUENCE [LARGE SCALE GENOMIC DNA]</scope>
    <source>
        <strain evidence="2">cv. NJ 8807/NJ 8810</strain>
        <tissue evidence="1">Young leaf</tissue>
    </source>
</reference>
<evidence type="ECO:0000313" key="2">
    <source>
        <dbReference type="Proteomes" id="UP000828048"/>
    </source>
</evidence>
<keyword evidence="2" id="KW-1185">Reference proteome</keyword>
<sequence>MLPSFNMYLHVLLFLSWLLLPQPTLGITTTPNYTANAANITNSTFFIAKNGSCNLTCGSLTVPYPFGIGVGSGCSISPWFDINCSHSANPPKAFIGEGVEVRSISQTEVRIRNYVARACYDNNGNEITSNGAWVALGNQSLNPYALSDVANKFTVVGCDDYAWILGTFGGKNLNSGCMSQCTERTDVSEETGYCQTDIPKGLATYNITLRSFNNHTTSQVWIVFPLLLEKPIRE</sequence>
<name>A0ACB7XV79_9ERIC</name>
<accession>A0ACB7XV79</accession>